<dbReference type="Proteomes" id="UP000199207">
    <property type="component" value="Unassembled WGS sequence"/>
</dbReference>
<feature type="compositionally biased region" description="Basic and acidic residues" evidence="4">
    <location>
        <begin position="636"/>
        <end position="645"/>
    </location>
</feature>
<feature type="compositionally biased region" description="Low complexity" evidence="4">
    <location>
        <begin position="623"/>
        <end position="635"/>
    </location>
</feature>
<dbReference type="GO" id="GO:0051301">
    <property type="term" value="P:cell division"/>
    <property type="evidence" value="ECO:0007669"/>
    <property type="project" value="UniProtKB-KW"/>
</dbReference>
<dbReference type="EMBL" id="FOLM01000005">
    <property type="protein sequence ID" value="SFC73402.1"/>
    <property type="molecule type" value="Genomic_DNA"/>
</dbReference>
<evidence type="ECO:0000259" key="6">
    <source>
        <dbReference type="Pfam" id="PF03717"/>
    </source>
</evidence>
<gene>
    <name evidence="7" type="ORF">SAMN05421773_105271</name>
</gene>
<comment type="similarity">
    <text evidence="2">Belongs to the transpeptidase family.</text>
</comment>
<sequence>MSRAPSRAPAPRRSRPDDLRLGSPRPRLRMLSLGLTLVMLVFAVRLVHVQVVDAAAYTEQASSNRYVTVPLAAQRGDITDRNGTALATTVDAYDIIADPTLFTRDITGVDDAPEQAAALLAPVLGEDEEELAALLATPDSQYVLLARQQTPQAWRQITDLRRALAERADAGTGHQVLTGVFREPNPKRVYPGGDLAAGVLGFVNNEGRGGAGIEAQFDRELAGQDGAIRYAQSGGRRVPTAGSHEQPPVPGTDLELTIDRDIQWAAQRAIEAQVAESVADGGYVVVQDARSGEVLAMASAPGFDPNDYAATDPALLGNPALQDAYEPGSTSKVISMAAVLQEGVAGTGTHVTVPNRLPRADRAFADDHEHDTLHLTLAGVLARSSNIGTILAVELLGDTQSEANEVLHSYLTAFGFGRPTGLGFPGETAGILADPGDWNASQQYTVAFGQGLSVNAVQAASVYSTVANGGVRIAPTLIRGTTGADGRYEPWPRPEPERVIDEATADDLTAMLETVVADDELGTGRIARIDGYRVAGKTGTSNRVDPGTGRYRGYTSSFAGFAPADDPRITVYCAVQNPTEGPHSGSQVCGPVFKEVMEFSLKSLRVPPTGAEVRSLPATFDPGDSATADAAAGGDASRRETDPEE</sequence>
<dbReference type="GO" id="GO:0008658">
    <property type="term" value="F:penicillin binding"/>
    <property type="evidence" value="ECO:0007669"/>
    <property type="project" value="InterPro"/>
</dbReference>
<keyword evidence="7" id="KW-0132">Cell division</keyword>
<reference evidence="7 8" key="1">
    <citation type="submission" date="2016-10" db="EMBL/GenBank/DDBJ databases">
        <authorList>
            <person name="de Groot N.N."/>
        </authorList>
    </citation>
    <scope>NUCLEOTIDE SEQUENCE [LARGE SCALE GENOMIC DNA]</scope>
    <source>
        <strain evidence="7 8">CGMCC 4.5739</strain>
    </source>
</reference>
<evidence type="ECO:0000313" key="7">
    <source>
        <dbReference type="EMBL" id="SFC73402.1"/>
    </source>
</evidence>
<name>A0A1I1LLG9_9ACTN</name>
<feature type="compositionally biased region" description="Low complexity" evidence="4">
    <location>
        <begin position="1"/>
        <end position="11"/>
    </location>
</feature>
<dbReference type="AlphaFoldDB" id="A0A1I1LLG9"/>
<dbReference type="GO" id="GO:0071555">
    <property type="term" value="P:cell wall organization"/>
    <property type="evidence" value="ECO:0007669"/>
    <property type="project" value="TreeGrafter"/>
</dbReference>
<evidence type="ECO:0000256" key="1">
    <source>
        <dbReference type="ARBA" id="ARBA00004370"/>
    </source>
</evidence>
<evidence type="ECO:0000259" key="5">
    <source>
        <dbReference type="Pfam" id="PF00905"/>
    </source>
</evidence>
<evidence type="ECO:0000313" key="8">
    <source>
        <dbReference type="Proteomes" id="UP000199207"/>
    </source>
</evidence>
<evidence type="ECO:0000256" key="2">
    <source>
        <dbReference type="ARBA" id="ARBA00007171"/>
    </source>
</evidence>
<dbReference type="PANTHER" id="PTHR30627:SF1">
    <property type="entry name" value="PEPTIDOGLYCAN D,D-TRANSPEPTIDASE FTSI"/>
    <property type="match status" value="1"/>
</dbReference>
<dbReference type="OrthoDB" id="9789078at2"/>
<dbReference type="InterPro" id="IPR012338">
    <property type="entry name" value="Beta-lactam/transpept-like"/>
</dbReference>
<dbReference type="STRING" id="910347.SAMN05421773_105271"/>
<dbReference type="RefSeq" id="WP_093838831.1">
    <property type="nucleotide sequence ID" value="NZ_FOLM01000005.1"/>
</dbReference>
<dbReference type="PANTHER" id="PTHR30627">
    <property type="entry name" value="PEPTIDOGLYCAN D,D-TRANSPEPTIDASE"/>
    <property type="match status" value="1"/>
</dbReference>
<dbReference type="Pfam" id="PF03717">
    <property type="entry name" value="PBP_dimer"/>
    <property type="match status" value="1"/>
</dbReference>
<dbReference type="SUPFAM" id="SSF56601">
    <property type="entry name" value="beta-lactamase/transpeptidase-like"/>
    <property type="match status" value="1"/>
</dbReference>
<dbReference type="InterPro" id="IPR036138">
    <property type="entry name" value="PBP_dimer_sf"/>
</dbReference>
<keyword evidence="3" id="KW-0472">Membrane</keyword>
<dbReference type="Gene3D" id="3.90.1310.10">
    <property type="entry name" value="Penicillin-binding protein 2a (Domain 2)"/>
    <property type="match status" value="1"/>
</dbReference>
<proteinExistence type="inferred from homology"/>
<comment type="subcellular location">
    <subcellularLocation>
        <location evidence="1">Membrane</location>
    </subcellularLocation>
</comment>
<feature type="region of interest" description="Disordered" evidence="4">
    <location>
        <begin position="1"/>
        <end position="23"/>
    </location>
</feature>
<keyword evidence="8" id="KW-1185">Reference proteome</keyword>
<dbReference type="InterPro" id="IPR001460">
    <property type="entry name" value="PCN-bd_Tpept"/>
</dbReference>
<feature type="region of interest" description="Disordered" evidence="4">
    <location>
        <begin position="607"/>
        <end position="645"/>
    </location>
</feature>
<dbReference type="InterPro" id="IPR005311">
    <property type="entry name" value="PBP_dimer"/>
</dbReference>
<dbReference type="Pfam" id="PF00905">
    <property type="entry name" value="Transpeptidase"/>
    <property type="match status" value="1"/>
</dbReference>
<dbReference type="Gene3D" id="3.30.450.330">
    <property type="match status" value="1"/>
</dbReference>
<feature type="domain" description="Penicillin-binding protein dimerisation" evidence="6">
    <location>
        <begin position="72"/>
        <end position="236"/>
    </location>
</feature>
<dbReference type="GO" id="GO:0005886">
    <property type="term" value="C:plasma membrane"/>
    <property type="evidence" value="ECO:0007669"/>
    <property type="project" value="TreeGrafter"/>
</dbReference>
<feature type="domain" description="Penicillin-binding protein transpeptidase" evidence="5">
    <location>
        <begin position="282"/>
        <end position="598"/>
    </location>
</feature>
<keyword evidence="7" id="KW-0131">Cell cycle</keyword>
<accession>A0A1I1LLG9</accession>
<dbReference type="SUPFAM" id="SSF56519">
    <property type="entry name" value="Penicillin binding protein dimerisation domain"/>
    <property type="match status" value="1"/>
</dbReference>
<dbReference type="Gene3D" id="3.40.710.10">
    <property type="entry name" value="DD-peptidase/beta-lactamase superfamily"/>
    <property type="match status" value="1"/>
</dbReference>
<dbReference type="InterPro" id="IPR050515">
    <property type="entry name" value="Beta-lactam/transpept"/>
</dbReference>
<organism evidence="7 8">
    <name type="scientific">Streptomyces aidingensis</name>
    <dbReference type="NCBI Taxonomy" id="910347"/>
    <lineage>
        <taxon>Bacteria</taxon>
        <taxon>Bacillati</taxon>
        <taxon>Actinomycetota</taxon>
        <taxon>Actinomycetes</taxon>
        <taxon>Kitasatosporales</taxon>
        <taxon>Streptomycetaceae</taxon>
        <taxon>Streptomyces</taxon>
    </lineage>
</organism>
<evidence type="ECO:0000256" key="3">
    <source>
        <dbReference type="ARBA" id="ARBA00023136"/>
    </source>
</evidence>
<evidence type="ECO:0000256" key="4">
    <source>
        <dbReference type="SAM" id="MobiDB-lite"/>
    </source>
</evidence>
<protein>
    <submittedName>
        <fullName evidence="7">Cell division protein FtsI (Penicillin-binding protein 3)</fullName>
    </submittedName>
</protein>